<feature type="chain" id="PRO_5043751882" evidence="1">
    <location>
        <begin position="26"/>
        <end position="86"/>
    </location>
</feature>
<reference evidence="2 3" key="1">
    <citation type="submission" date="2024-03" db="EMBL/GenBank/DDBJ databases">
        <authorList>
            <person name="Martinez-Hernandez J."/>
        </authorList>
    </citation>
    <scope>NUCLEOTIDE SEQUENCE [LARGE SCALE GENOMIC DNA]</scope>
</reference>
<dbReference type="EMBL" id="CAXHTB010000003">
    <property type="protein sequence ID" value="CAL0302607.1"/>
    <property type="molecule type" value="Genomic_DNA"/>
</dbReference>
<evidence type="ECO:0000313" key="2">
    <source>
        <dbReference type="EMBL" id="CAL0302607.1"/>
    </source>
</evidence>
<name>A0AAV1W0L8_LUPLU</name>
<dbReference type="Proteomes" id="UP001497480">
    <property type="component" value="Unassembled WGS sequence"/>
</dbReference>
<organism evidence="2 3">
    <name type="scientific">Lupinus luteus</name>
    <name type="common">European yellow lupine</name>
    <dbReference type="NCBI Taxonomy" id="3873"/>
    <lineage>
        <taxon>Eukaryota</taxon>
        <taxon>Viridiplantae</taxon>
        <taxon>Streptophyta</taxon>
        <taxon>Embryophyta</taxon>
        <taxon>Tracheophyta</taxon>
        <taxon>Spermatophyta</taxon>
        <taxon>Magnoliopsida</taxon>
        <taxon>eudicotyledons</taxon>
        <taxon>Gunneridae</taxon>
        <taxon>Pentapetalae</taxon>
        <taxon>rosids</taxon>
        <taxon>fabids</taxon>
        <taxon>Fabales</taxon>
        <taxon>Fabaceae</taxon>
        <taxon>Papilionoideae</taxon>
        <taxon>50 kb inversion clade</taxon>
        <taxon>genistoids sensu lato</taxon>
        <taxon>core genistoids</taxon>
        <taxon>Genisteae</taxon>
        <taxon>Lupinus</taxon>
    </lineage>
</organism>
<sequence>MAKLTLMHIFALFLLLAGIFITSEAKGDASPRGTHYERFSVGGCIPKKCQNDCVRTHQPKGRTGIEGICVKTENKTIDCWCGYDMF</sequence>
<dbReference type="AlphaFoldDB" id="A0AAV1W0L8"/>
<comment type="caution">
    <text evidence="2">The sequence shown here is derived from an EMBL/GenBank/DDBJ whole genome shotgun (WGS) entry which is preliminary data.</text>
</comment>
<feature type="signal peptide" evidence="1">
    <location>
        <begin position="1"/>
        <end position="25"/>
    </location>
</feature>
<proteinExistence type="predicted"/>
<evidence type="ECO:0000313" key="3">
    <source>
        <dbReference type="Proteomes" id="UP001497480"/>
    </source>
</evidence>
<protein>
    <submittedName>
        <fullName evidence="2">Uncharacterized protein</fullName>
    </submittedName>
</protein>
<evidence type="ECO:0000256" key="1">
    <source>
        <dbReference type="SAM" id="SignalP"/>
    </source>
</evidence>
<accession>A0AAV1W0L8</accession>
<gene>
    <name evidence="2" type="ORF">LLUT_LOCUS3667</name>
</gene>
<keyword evidence="3" id="KW-1185">Reference proteome</keyword>
<keyword evidence="1" id="KW-0732">Signal</keyword>